<reference evidence="2 3" key="1">
    <citation type="journal article" date="2016" name="J. Microbiol.">
        <title>Dankookia rubra gen. nov., sp. nov., an alphaproteobacterium isolated from sediment of a shallow stream.</title>
        <authorList>
            <person name="Kim W.H."/>
            <person name="Kim D.H."/>
            <person name="Kang K."/>
            <person name="Ahn T.Y."/>
        </authorList>
    </citation>
    <scope>NUCLEOTIDE SEQUENCE [LARGE SCALE GENOMIC DNA]</scope>
    <source>
        <strain evidence="2 3">JCM30602</strain>
    </source>
</reference>
<gene>
    <name evidence="2" type="ORF">E2C06_13710</name>
</gene>
<keyword evidence="1" id="KW-0472">Membrane</keyword>
<evidence type="ECO:0000313" key="2">
    <source>
        <dbReference type="EMBL" id="TDH62084.1"/>
    </source>
</evidence>
<dbReference type="AlphaFoldDB" id="A0A4R5QFN3"/>
<keyword evidence="1" id="KW-0812">Transmembrane</keyword>
<feature type="transmembrane region" description="Helical" evidence="1">
    <location>
        <begin position="12"/>
        <end position="32"/>
    </location>
</feature>
<accession>A0A4R5QFN3</accession>
<dbReference type="Proteomes" id="UP000295096">
    <property type="component" value="Unassembled WGS sequence"/>
</dbReference>
<keyword evidence="3" id="KW-1185">Reference proteome</keyword>
<name>A0A4R5QFN3_9PROT</name>
<protein>
    <submittedName>
        <fullName evidence="2">DUF2474 family protein</fullName>
    </submittedName>
</protein>
<keyword evidence="1" id="KW-1133">Transmembrane helix</keyword>
<dbReference type="EMBL" id="SMSJ01000015">
    <property type="protein sequence ID" value="TDH62084.1"/>
    <property type="molecule type" value="Genomic_DNA"/>
</dbReference>
<evidence type="ECO:0000256" key="1">
    <source>
        <dbReference type="SAM" id="Phobius"/>
    </source>
</evidence>
<sequence length="38" mass="4140">MTVARRLGSRLLWFVALWVAGVAAVGAVAFLLRSVLRL</sequence>
<proteinExistence type="predicted"/>
<organism evidence="2 3">
    <name type="scientific">Dankookia rubra</name>
    <dbReference type="NCBI Taxonomy" id="1442381"/>
    <lineage>
        <taxon>Bacteria</taxon>
        <taxon>Pseudomonadati</taxon>
        <taxon>Pseudomonadota</taxon>
        <taxon>Alphaproteobacteria</taxon>
        <taxon>Acetobacterales</taxon>
        <taxon>Roseomonadaceae</taxon>
        <taxon>Dankookia</taxon>
    </lineage>
</organism>
<comment type="caution">
    <text evidence="2">The sequence shown here is derived from an EMBL/GenBank/DDBJ whole genome shotgun (WGS) entry which is preliminary data.</text>
</comment>
<evidence type="ECO:0000313" key="3">
    <source>
        <dbReference type="Proteomes" id="UP000295096"/>
    </source>
</evidence>